<evidence type="ECO:0000313" key="1">
    <source>
        <dbReference type="EMBL" id="KKK48334.1"/>
    </source>
</evidence>
<name>A0A0F8Y288_9ZZZZ</name>
<comment type="caution">
    <text evidence="1">The sequence shown here is derived from an EMBL/GenBank/DDBJ whole genome shotgun (WGS) entry which is preliminary data.</text>
</comment>
<sequence>MPRVTITPSQLIVGGVAFSPVAVETDGNAFPNTGNQLFYIKNSNAGTIVVTIQTPLTIEGIAVAEITKSILTTEEFVFGTFSTHIFNQSNGEVWIDYDVATSVTIQVFTQ</sequence>
<dbReference type="AlphaFoldDB" id="A0A0F8Y288"/>
<accession>A0A0F8Y288</accession>
<protein>
    <submittedName>
        <fullName evidence="1">Uncharacterized protein</fullName>
    </submittedName>
</protein>
<organism evidence="1">
    <name type="scientific">marine sediment metagenome</name>
    <dbReference type="NCBI Taxonomy" id="412755"/>
    <lineage>
        <taxon>unclassified sequences</taxon>
        <taxon>metagenomes</taxon>
        <taxon>ecological metagenomes</taxon>
    </lineage>
</organism>
<proteinExistence type="predicted"/>
<reference evidence="1" key="1">
    <citation type="journal article" date="2015" name="Nature">
        <title>Complex archaea that bridge the gap between prokaryotes and eukaryotes.</title>
        <authorList>
            <person name="Spang A."/>
            <person name="Saw J.H."/>
            <person name="Jorgensen S.L."/>
            <person name="Zaremba-Niedzwiedzka K."/>
            <person name="Martijn J."/>
            <person name="Lind A.E."/>
            <person name="van Eijk R."/>
            <person name="Schleper C."/>
            <person name="Guy L."/>
            <person name="Ettema T.J."/>
        </authorList>
    </citation>
    <scope>NUCLEOTIDE SEQUENCE</scope>
</reference>
<gene>
    <name evidence="1" type="ORF">LCGC14_3146150</name>
</gene>
<dbReference type="EMBL" id="LAZR01069116">
    <property type="protein sequence ID" value="KKK48334.1"/>
    <property type="molecule type" value="Genomic_DNA"/>
</dbReference>